<comment type="caution">
    <text evidence="1">The sequence shown here is derived from an EMBL/GenBank/DDBJ whole genome shotgun (WGS) entry which is preliminary data.</text>
</comment>
<dbReference type="Proteomes" id="UP001501442">
    <property type="component" value="Unassembled WGS sequence"/>
</dbReference>
<organism evidence="1 2">
    <name type="scientific">Actinoallomurus vinaceus</name>
    <dbReference type="NCBI Taxonomy" id="1080074"/>
    <lineage>
        <taxon>Bacteria</taxon>
        <taxon>Bacillati</taxon>
        <taxon>Actinomycetota</taxon>
        <taxon>Actinomycetes</taxon>
        <taxon>Streptosporangiales</taxon>
        <taxon>Thermomonosporaceae</taxon>
        <taxon>Actinoallomurus</taxon>
    </lineage>
</organism>
<reference evidence="2" key="1">
    <citation type="journal article" date="2019" name="Int. J. Syst. Evol. Microbiol.">
        <title>The Global Catalogue of Microorganisms (GCM) 10K type strain sequencing project: providing services to taxonomists for standard genome sequencing and annotation.</title>
        <authorList>
            <consortium name="The Broad Institute Genomics Platform"/>
            <consortium name="The Broad Institute Genome Sequencing Center for Infectious Disease"/>
            <person name="Wu L."/>
            <person name="Ma J."/>
        </authorList>
    </citation>
    <scope>NUCLEOTIDE SEQUENCE [LARGE SCALE GENOMIC DNA]</scope>
    <source>
        <strain evidence="2">JCM 17939</strain>
    </source>
</reference>
<evidence type="ECO:0000313" key="1">
    <source>
        <dbReference type="EMBL" id="GAA4628955.1"/>
    </source>
</evidence>
<accession>A0ABP8UDU8</accession>
<name>A0ABP8UDU8_9ACTN</name>
<proteinExistence type="predicted"/>
<evidence type="ECO:0000313" key="2">
    <source>
        <dbReference type="Proteomes" id="UP001501442"/>
    </source>
</evidence>
<gene>
    <name evidence="1" type="ORF">GCM10023196_047550</name>
</gene>
<protein>
    <submittedName>
        <fullName evidence="1">Uncharacterized protein</fullName>
    </submittedName>
</protein>
<keyword evidence="2" id="KW-1185">Reference proteome</keyword>
<dbReference type="EMBL" id="BAABHK010000006">
    <property type="protein sequence ID" value="GAA4628955.1"/>
    <property type="molecule type" value="Genomic_DNA"/>
</dbReference>
<sequence length="176" mass="18992">MLAVGAVILVARSSGILERGARGTHAERLSDPCRIYDDLQGRALLAEFGSKGTKRVPMGGYHWSLCAYGTNMFPPKDTFQVQLNLYLYGGRIESAGAAASGLHRADMGCLRYQGATAGKKWQEACEGISKGWVLFAARRGNVIAMINCSAPEVGDDVRAAMRRAADIALNKIPWES</sequence>